<evidence type="ECO:0000313" key="2">
    <source>
        <dbReference type="Proteomes" id="UP000051006"/>
    </source>
</evidence>
<proteinExistence type="predicted"/>
<gene>
    <name evidence="1" type="ORF">IV57_GL001473</name>
</gene>
<dbReference type="PATRIC" id="fig|993692.3.peg.1493"/>
<accession>A0A0R2LFI5</accession>
<name>A0A0R2LFI5_9LACO</name>
<dbReference type="RefSeq" id="WP_157051889.1">
    <property type="nucleotide sequence ID" value="NZ_JQCF01000003.1"/>
</dbReference>
<comment type="caution">
    <text evidence="1">The sequence shown here is derived from an EMBL/GenBank/DDBJ whole genome shotgun (WGS) entry which is preliminary data.</text>
</comment>
<keyword evidence="2" id="KW-1185">Reference proteome</keyword>
<protein>
    <submittedName>
        <fullName evidence="1">Uncharacterized protein</fullName>
    </submittedName>
</protein>
<reference evidence="1 2" key="1">
    <citation type="journal article" date="2015" name="Genome Announc.">
        <title>Expanding the biotechnology potential of lactobacilli through comparative genomics of 213 strains and associated genera.</title>
        <authorList>
            <person name="Sun Z."/>
            <person name="Harris H.M."/>
            <person name="McCann A."/>
            <person name="Guo C."/>
            <person name="Argimon S."/>
            <person name="Zhang W."/>
            <person name="Yang X."/>
            <person name="Jeffery I.B."/>
            <person name="Cooney J.C."/>
            <person name="Kagawa T.F."/>
            <person name="Liu W."/>
            <person name="Song Y."/>
            <person name="Salvetti E."/>
            <person name="Wrobel A."/>
            <person name="Rasinkangas P."/>
            <person name="Parkhill J."/>
            <person name="Rea M.C."/>
            <person name="O'Sullivan O."/>
            <person name="Ritari J."/>
            <person name="Douillard F.P."/>
            <person name="Paul Ross R."/>
            <person name="Yang R."/>
            <person name="Briner A.E."/>
            <person name="Felis G.E."/>
            <person name="de Vos W.M."/>
            <person name="Barrangou R."/>
            <person name="Klaenhammer T.R."/>
            <person name="Caufield P.W."/>
            <person name="Cui Y."/>
            <person name="Zhang H."/>
            <person name="O'Toole P.W."/>
        </authorList>
    </citation>
    <scope>NUCLEOTIDE SEQUENCE [LARGE SCALE GENOMIC DNA]</scope>
    <source>
        <strain evidence="1 2">DSM 24716</strain>
    </source>
</reference>
<dbReference type="Proteomes" id="UP000051006">
    <property type="component" value="Unassembled WGS sequence"/>
</dbReference>
<dbReference type="OrthoDB" id="2305044at2"/>
<dbReference type="AlphaFoldDB" id="A0A0R2LFI5"/>
<sequence>MKNNTNEEVINDVTDQEYLTNNWITSEVLIGMYSRVFTNLLLSDDRIFKGHSK</sequence>
<organism evidence="1 2">
    <name type="scientific">Companilactobacillus kimchiensis</name>
    <dbReference type="NCBI Taxonomy" id="993692"/>
    <lineage>
        <taxon>Bacteria</taxon>
        <taxon>Bacillati</taxon>
        <taxon>Bacillota</taxon>
        <taxon>Bacilli</taxon>
        <taxon>Lactobacillales</taxon>
        <taxon>Lactobacillaceae</taxon>
        <taxon>Companilactobacillus</taxon>
    </lineage>
</organism>
<dbReference type="EMBL" id="JQCF01000003">
    <property type="protein sequence ID" value="KRO00369.1"/>
    <property type="molecule type" value="Genomic_DNA"/>
</dbReference>
<evidence type="ECO:0000313" key="1">
    <source>
        <dbReference type="EMBL" id="KRO00369.1"/>
    </source>
</evidence>